<sequence>MRILPTSTFFCSDEAHFHLSGTVNKQNFRYWTASNSQQLHERPLHSPTVTVWCDISQFGVIGLYFFEDENRVVTVTSARYVVMLYTYLQHRLEEMAGDHDLEDDKVFRHRPHTIEDLKQKITEEVETIPDETCRKSCESFRDCLQQCIDADGRYLGDIIFKQ</sequence>
<dbReference type="Proteomes" id="UP000478052">
    <property type="component" value="Unassembled WGS sequence"/>
</dbReference>
<keyword evidence="2" id="KW-1185">Reference proteome</keyword>
<protein>
    <submittedName>
        <fullName evidence="1">Plexin domain-containing protein 1</fullName>
    </submittedName>
</protein>
<reference evidence="1 2" key="1">
    <citation type="submission" date="2019-08" db="EMBL/GenBank/DDBJ databases">
        <title>Whole genome of Aphis craccivora.</title>
        <authorList>
            <person name="Voronova N.V."/>
            <person name="Shulinski R.S."/>
            <person name="Bandarenka Y.V."/>
            <person name="Zhorov D.G."/>
            <person name="Warner D."/>
        </authorList>
    </citation>
    <scope>NUCLEOTIDE SEQUENCE [LARGE SCALE GENOMIC DNA]</scope>
    <source>
        <strain evidence="1">180601</strain>
        <tissue evidence="1">Whole Body</tissue>
    </source>
</reference>
<gene>
    <name evidence="1" type="ORF">FWK35_00005627</name>
</gene>
<name>A0A6G0Z9X6_APHCR</name>
<accession>A0A6G0Z9X6</accession>
<dbReference type="GO" id="GO:0003676">
    <property type="term" value="F:nucleic acid binding"/>
    <property type="evidence" value="ECO:0007669"/>
    <property type="project" value="InterPro"/>
</dbReference>
<evidence type="ECO:0000313" key="2">
    <source>
        <dbReference type="Proteomes" id="UP000478052"/>
    </source>
</evidence>
<dbReference type="Gene3D" id="3.30.420.10">
    <property type="entry name" value="Ribonuclease H-like superfamily/Ribonuclease H"/>
    <property type="match status" value="2"/>
</dbReference>
<organism evidence="1 2">
    <name type="scientific">Aphis craccivora</name>
    <name type="common">Cowpea aphid</name>
    <dbReference type="NCBI Taxonomy" id="307492"/>
    <lineage>
        <taxon>Eukaryota</taxon>
        <taxon>Metazoa</taxon>
        <taxon>Ecdysozoa</taxon>
        <taxon>Arthropoda</taxon>
        <taxon>Hexapoda</taxon>
        <taxon>Insecta</taxon>
        <taxon>Pterygota</taxon>
        <taxon>Neoptera</taxon>
        <taxon>Paraneoptera</taxon>
        <taxon>Hemiptera</taxon>
        <taxon>Sternorrhyncha</taxon>
        <taxon>Aphidomorpha</taxon>
        <taxon>Aphidoidea</taxon>
        <taxon>Aphididae</taxon>
        <taxon>Aphidini</taxon>
        <taxon>Aphis</taxon>
        <taxon>Aphis</taxon>
    </lineage>
</organism>
<proteinExistence type="predicted"/>
<dbReference type="PANTHER" id="PTHR47326:SF1">
    <property type="entry name" value="HTH PSQ-TYPE DOMAIN-CONTAINING PROTEIN"/>
    <property type="match status" value="1"/>
</dbReference>
<dbReference type="OrthoDB" id="6621237at2759"/>
<dbReference type="AlphaFoldDB" id="A0A6G0Z9X6"/>
<dbReference type="EMBL" id="VUJU01000923">
    <property type="protein sequence ID" value="KAF0767648.1"/>
    <property type="molecule type" value="Genomic_DNA"/>
</dbReference>
<comment type="caution">
    <text evidence="1">The sequence shown here is derived from an EMBL/GenBank/DDBJ whole genome shotgun (WGS) entry which is preliminary data.</text>
</comment>
<dbReference type="PANTHER" id="PTHR47326">
    <property type="entry name" value="TRANSPOSABLE ELEMENT TC3 TRANSPOSASE-LIKE PROTEIN"/>
    <property type="match status" value="1"/>
</dbReference>
<evidence type="ECO:0000313" key="1">
    <source>
        <dbReference type="EMBL" id="KAF0767648.1"/>
    </source>
</evidence>
<dbReference type="InterPro" id="IPR036397">
    <property type="entry name" value="RNaseH_sf"/>
</dbReference>